<dbReference type="PRINTS" id="PR00742">
    <property type="entry name" value="GLHYDRLASE35"/>
</dbReference>
<feature type="domain" description="Glycoside hydrolase 35 catalytic" evidence="4">
    <location>
        <begin position="11"/>
        <end position="173"/>
    </location>
</feature>
<dbReference type="GO" id="GO:0004553">
    <property type="term" value="F:hydrolase activity, hydrolyzing O-glycosyl compounds"/>
    <property type="evidence" value="ECO:0007669"/>
    <property type="project" value="InterPro"/>
</dbReference>
<reference evidence="7" key="3">
    <citation type="submission" date="2015-06" db="UniProtKB">
        <authorList>
            <consortium name="EnsemblMetazoa"/>
        </authorList>
    </citation>
    <scope>IDENTIFICATION</scope>
</reference>
<dbReference type="PANTHER" id="PTHR23421">
    <property type="entry name" value="BETA-GALACTOSIDASE RELATED"/>
    <property type="match status" value="1"/>
</dbReference>
<evidence type="ECO:0000256" key="1">
    <source>
        <dbReference type="ARBA" id="ARBA00009809"/>
    </source>
</evidence>
<dbReference type="EMBL" id="AMQN01021428">
    <property type="status" value="NOT_ANNOTATED_CDS"/>
    <property type="molecule type" value="Genomic_DNA"/>
</dbReference>
<dbReference type="Pfam" id="PF01301">
    <property type="entry name" value="Glyco_hydro_35"/>
    <property type="match status" value="1"/>
</dbReference>
<feature type="domain" description="Beta-galactosidase galactose-binding" evidence="5">
    <location>
        <begin position="224"/>
        <end position="283"/>
    </location>
</feature>
<dbReference type="SUPFAM" id="SSF49785">
    <property type="entry name" value="Galactose-binding domain-like"/>
    <property type="match status" value="1"/>
</dbReference>
<evidence type="ECO:0000259" key="5">
    <source>
        <dbReference type="Pfam" id="PF21467"/>
    </source>
</evidence>
<dbReference type="InterPro" id="IPR017853">
    <property type="entry name" value="GH"/>
</dbReference>
<evidence type="ECO:0000256" key="2">
    <source>
        <dbReference type="ARBA" id="ARBA00022801"/>
    </source>
</evidence>
<reference evidence="6 8" key="2">
    <citation type="journal article" date="2013" name="Nature">
        <title>Insights into bilaterian evolution from three spiralian genomes.</title>
        <authorList>
            <person name="Simakov O."/>
            <person name="Marletaz F."/>
            <person name="Cho S.J."/>
            <person name="Edsinger-Gonzales E."/>
            <person name="Havlak P."/>
            <person name="Hellsten U."/>
            <person name="Kuo D.H."/>
            <person name="Larsson T."/>
            <person name="Lv J."/>
            <person name="Arendt D."/>
            <person name="Savage R."/>
            <person name="Osoegawa K."/>
            <person name="de Jong P."/>
            <person name="Grimwood J."/>
            <person name="Chapman J.A."/>
            <person name="Shapiro H."/>
            <person name="Aerts A."/>
            <person name="Otillar R.P."/>
            <person name="Terry A.Y."/>
            <person name="Boore J.L."/>
            <person name="Grigoriev I.V."/>
            <person name="Lindberg D.R."/>
            <person name="Seaver E.C."/>
            <person name="Weisblat D.A."/>
            <person name="Putnam N.H."/>
            <person name="Rokhsar D.S."/>
        </authorList>
    </citation>
    <scope>NUCLEOTIDE SEQUENCE</scope>
    <source>
        <strain evidence="6 8">I ESC-2004</strain>
    </source>
</reference>
<evidence type="ECO:0000313" key="6">
    <source>
        <dbReference type="EMBL" id="ELU09030.1"/>
    </source>
</evidence>
<keyword evidence="8" id="KW-1185">Reference proteome</keyword>
<keyword evidence="2" id="KW-0378">Hydrolase</keyword>
<protein>
    <submittedName>
        <fullName evidence="6 7">Uncharacterized protein</fullName>
    </submittedName>
</protein>
<dbReference type="OrthoDB" id="1657402at2759"/>
<keyword evidence="3" id="KW-0326">Glycosidase</keyword>
<accession>R7US57</accession>
<dbReference type="InterPro" id="IPR019801">
    <property type="entry name" value="Glyco_hydro_35_CS"/>
</dbReference>
<comment type="similarity">
    <text evidence="1">Belongs to the glycosyl hydrolase 35 family.</text>
</comment>
<dbReference type="Gene3D" id="2.60.120.260">
    <property type="entry name" value="Galactose-binding domain-like"/>
    <property type="match status" value="1"/>
</dbReference>
<dbReference type="InterPro" id="IPR008979">
    <property type="entry name" value="Galactose-bd-like_sf"/>
</dbReference>
<dbReference type="PROSITE" id="PS01182">
    <property type="entry name" value="GLYCOSYL_HYDROL_F35"/>
    <property type="match status" value="1"/>
</dbReference>
<dbReference type="EMBL" id="AMQN01021429">
    <property type="status" value="NOT_ANNOTATED_CDS"/>
    <property type="molecule type" value="Genomic_DNA"/>
</dbReference>
<dbReference type="InterPro" id="IPR001944">
    <property type="entry name" value="Glycoside_Hdrlase_35"/>
</dbReference>
<evidence type="ECO:0000313" key="8">
    <source>
        <dbReference type="Proteomes" id="UP000014760"/>
    </source>
</evidence>
<dbReference type="HOGENOM" id="CLU_799844_0_0_1"/>
<dbReference type="AlphaFoldDB" id="R7US57"/>
<evidence type="ECO:0000313" key="7">
    <source>
        <dbReference type="EnsemblMetazoa" id="CapteP226658"/>
    </source>
</evidence>
<dbReference type="InterPro" id="IPR031330">
    <property type="entry name" value="Gly_Hdrlase_35_cat"/>
</dbReference>
<organism evidence="6">
    <name type="scientific">Capitella teleta</name>
    <name type="common">Polychaete worm</name>
    <dbReference type="NCBI Taxonomy" id="283909"/>
    <lineage>
        <taxon>Eukaryota</taxon>
        <taxon>Metazoa</taxon>
        <taxon>Spiralia</taxon>
        <taxon>Lophotrochozoa</taxon>
        <taxon>Annelida</taxon>
        <taxon>Polychaeta</taxon>
        <taxon>Sedentaria</taxon>
        <taxon>Scolecida</taxon>
        <taxon>Capitellidae</taxon>
        <taxon>Capitella</taxon>
    </lineage>
</organism>
<dbReference type="EnsemblMetazoa" id="CapteT226658">
    <property type="protein sequence ID" value="CapteP226658"/>
    <property type="gene ID" value="CapteG226658"/>
</dbReference>
<dbReference type="OMA" id="QTILTDW"/>
<sequence length="347" mass="39966">MPVLETRDDAFFLNGKKTLLLSGAVHYFRVVPEYWRDRLLKVKAAGLNCVETYVAWNAHEAVRGTFDFSGILDLRRFIQIAQDVGLYVLLRPGPYICSEWDFGGLPSWLLHDPEMKVRTSYPPYLEAVDAYLAKILPLVNDLQMSKGGPIIAVQLENEYGSYGDDLDYKLFLKNVSLTSPVLLDGQVMQDWEITPLEWKSDFLERVRQSNEWTPCTENAFQNRPVLYESSLVVDGDPRDTFVQLKGWGKGFVIVNGFNIGRYWDLGPQETLYLPGPLLKKGNNEIFIFEYHEANPSRSVSFVAEPFLGEPRLHTTYIPFYGRMFITALKTALWFGPWVWRLLRLFVK</sequence>
<dbReference type="Proteomes" id="UP000014760">
    <property type="component" value="Unassembled WGS sequence"/>
</dbReference>
<reference evidence="8" key="1">
    <citation type="submission" date="2012-12" db="EMBL/GenBank/DDBJ databases">
        <authorList>
            <person name="Hellsten U."/>
            <person name="Grimwood J."/>
            <person name="Chapman J.A."/>
            <person name="Shapiro H."/>
            <person name="Aerts A."/>
            <person name="Otillar R.P."/>
            <person name="Terry A.Y."/>
            <person name="Boore J.L."/>
            <person name="Simakov O."/>
            <person name="Marletaz F."/>
            <person name="Cho S.-J."/>
            <person name="Edsinger-Gonzales E."/>
            <person name="Havlak P."/>
            <person name="Kuo D.-H."/>
            <person name="Larsson T."/>
            <person name="Lv J."/>
            <person name="Arendt D."/>
            <person name="Savage R."/>
            <person name="Osoegawa K."/>
            <person name="de Jong P."/>
            <person name="Lindberg D.R."/>
            <person name="Seaver E.C."/>
            <person name="Weisblat D.A."/>
            <person name="Putnam N.H."/>
            <person name="Grigoriev I.V."/>
            <person name="Rokhsar D.S."/>
        </authorList>
    </citation>
    <scope>NUCLEOTIDE SEQUENCE</scope>
    <source>
        <strain evidence="8">I ESC-2004</strain>
    </source>
</reference>
<dbReference type="STRING" id="283909.R7US57"/>
<gene>
    <name evidence="6" type="ORF">CAPTEDRAFT_226658</name>
</gene>
<dbReference type="SUPFAM" id="SSF51445">
    <property type="entry name" value="(Trans)glycosidases"/>
    <property type="match status" value="1"/>
</dbReference>
<evidence type="ECO:0000256" key="3">
    <source>
        <dbReference type="ARBA" id="ARBA00023295"/>
    </source>
</evidence>
<dbReference type="EMBL" id="KB298601">
    <property type="protein sequence ID" value="ELU09030.1"/>
    <property type="molecule type" value="Genomic_DNA"/>
</dbReference>
<evidence type="ECO:0000259" key="4">
    <source>
        <dbReference type="Pfam" id="PF01301"/>
    </source>
</evidence>
<proteinExistence type="inferred from homology"/>
<dbReference type="Gene3D" id="3.20.20.80">
    <property type="entry name" value="Glycosidases"/>
    <property type="match status" value="1"/>
</dbReference>
<dbReference type="GO" id="GO:0005975">
    <property type="term" value="P:carbohydrate metabolic process"/>
    <property type="evidence" value="ECO:0007669"/>
    <property type="project" value="InterPro"/>
</dbReference>
<dbReference type="InterPro" id="IPR048913">
    <property type="entry name" value="BetaGal_gal-bd"/>
</dbReference>
<dbReference type="Pfam" id="PF21467">
    <property type="entry name" value="BetaGal_gal-bd"/>
    <property type="match status" value="1"/>
</dbReference>
<name>R7US57_CAPTE</name>